<gene>
    <name evidence="2" type="ORF">SCHCODRAFT_108360</name>
</gene>
<name>D8Q1T9_SCHCM</name>
<organism evidence="3">
    <name type="scientific">Schizophyllum commune (strain H4-8 / FGSC 9210)</name>
    <name type="common">Split gill fungus</name>
    <dbReference type="NCBI Taxonomy" id="578458"/>
    <lineage>
        <taxon>Eukaryota</taxon>
        <taxon>Fungi</taxon>
        <taxon>Dikarya</taxon>
        <taxon>Basidiomycota</taxon>
        <taxon>Agaricomycotina</taxon>
        <taxon>Agaricomycetes</taxon>
        <taxon>Agaricomycetidae</taxon>
        <taxon>Agaricales</taxon>
        <taxon>Schizophyllaceae</taxon>
        <taxon>Schizophyllum</taxon>
    </lineage>
</organism>
<accession>D8Q1T9</accession>
<dbReference type="RefSeq" id="XP_003033461.1">
    <property type="nucleotide sequence ID" value="XM_003033415.1"/>
</dbReference>
<feature type="non-terminal residue" evidence="2">
    <location>
        <position position="213"/>
    </location>
</feature>
<protein>
    <submittedName>
        <fullName evidence="2">Uncharacterized protein</fullName>
    </submittedName>
</protein>
<dbReference type="OrthoDB" id="10358448at2759"/>
<dbReference type="SUPFAM" id="SSF57997">
    <property type="entry name" value="Tropomyosin"/>
    <property type="match status" value="1"/>
</dbReference>
<dbReference type="EMBL" id="GL377305">
    <property type="protein sequence ID" value="EFI98558.1"/>
    <property type="molecule type" value="Genomic_DNA"/>
</dbReference>
<evidence type="ECO:0000256" key="1">
    <source>
        <dbReference type="SAM" id="Coils"/>
    </source>
</evidence>
<evidence type="ECO:0000313" key="2">
    <source>
        <dbReference type="EMBL" id="EFI98558.1"/>
    </source>
</evidence>
<dbReference type="InParanoid" id="D8Q1T9"/>
<keyword evidence="3" id="KW-1185">Reference proteome</keyword>
<proteinExistence type="predicted"/>
<sequence>MLVAKLCGSPFCGDCVDKIKLDPEGHDSKDQPAILCPGCYNIDTVQPFSRFDELDRTCNDLEGKNRLLTAEHDTVKAERDLSRSQVIRWRDLCQEMYNRTDRVEKENALLRQQLGDLEARCDKLTTSLERAHYRIAEHEAEASVRNFEASLWSSAPMELPDANVAVSLSPEWHADTSPSYICDQPHPSEAGLLEFCASPSPHELSVGQWLLES</sequence>
<dbReference type="KEGG" id="scm:SCHCO_02677152"/>
<feature type="coiled-coil region" evidence="1">
    <location>
        <begin position="51"/>
        <end position="127"/>
    </location>
</feature>
<reference evidence="2 3" key="1">
    <citation type="journal article" date="2010" name="Nat. Biotechnol.">
        <title>Genome sequence of the model mushroom Schizophyllum commune.</title>
        <authorList>
            <person name="Ohm R.A."/>
            <person name="de Jong J.F."/>
            <person name="Lugones L.G."/>
            <person name="Aerts A."/>
            <person name="Kothe E."/>
            <person name="Stajich J.E."/>
            <person name="de Vries R.P."/>
            <person name="Record E."/>
            <person name="Levasseur A."/>
            <person name="Baker S.E."/>
            <person name="Bartholomew K.A."/>
            <person name="Coutinho P.M."/>
            <person name="Erdmann S."/>
            <person name="Fowler T.J."/>
            <person name="Gathman A.C."/>
            <person name="Lombard V."/>
            <person name="Henrissat B."/>
            <person name="Knabe N."/>
            <person name="Kuees U."/>
            <person name="Lilly W.W."/>
            <person name="Lindquist E."/>
            <person name="Lucas S."/>
            <person name="Magnuson J.K."/>
            <person name="Piumi F."/>
            <person name="Raudaskoski M."/>
            <person name="Salamov A."/>
            <person name="Schmutz J."/>
            <person name="Schwarze F.W.M.R."/>
            <person name="vanKuyk P.A."/>
            <person name="Horton J.S."/>
            <person name="Grigoriev I.V."/>
            <person name="Woesten H.A.B."/>
        </authorList>
    </citation>
    <scope>NUCLEOTIDE SEQUENCE [LARGE SCALE GENOMIC DNA]</scope>
    <source>
        <strain evidence="3">H4-8 / FGSC 9210</strain>
    </source>
</reference>
<dbReference type="Proteomes" id="UP000007431">
    <property type="component" value="Unassembled WGS sequence"/>
</dbReference>
<dbReference type="VEuPathDB" id="FungiDB:SCHCODRAFT_02677152"/>
<dbReference type="HOGENOM" id="CLU_1295068_0_0_1"/>
<keyword evidence="1" id="KW-0175">Coiled coil</keyword>
<evidence type="ECO:0000313" key="3">
    <source>
        <dbReference type="Proteomes" id="UP000007431"/>
    </source>
</evidence>
<dbReference type="AlphaFoldDB" id="D8Q1T9"/>
<dbReference type="GeneID" id="9591011"/>